<dbReference type="EMBL" id="CAUJNA010001335">
    <property type="protein sequence ID" value="CAJ1386144.1"/>
    <property type="molecule type" value="Genomic_DNA"/>
</dbReference>
<evidence type="ECO:0000256" key="5">
    <source>
        <dbReference type="ARBA" id="ARBA00022801"/>
    </source>
</evidence>
<gene>
    <name evidence="9" type="ORF">EVOR1521_LOCUS12584</name>
</gene>
<feature type="transmembrane region" description="Helical" evidence="8">
    <location>
        <begin position="452"/>
        <end position="472"/>
    </location>
</feature>
<dbReference type="InterPro" id="IPR018202">
    <property type="entry name" value="Ser_caboxypep_ser_AS"/>
</dbReference>
<evidence type="ECO:0000256" key="3">
    <source>
        <dbReference type="ARBA" id="ARBA00022670"/>
    </source>
</evidence>
<dbReference type="PANTHER" id="PTHR11802:SF3">
    <property type="entry name" value="RETINOID-INDUCIBLE SERINE CARBOXYPEPTIDASE"/>
    <property type="match status" value="1"/>
</dbReference>
<sequence length="486" mass="53739">MRWLLALCLWQAQGLKDGCHKPVPKAPVVFPDTFGATEHLKMFSGYVNVTDQDFLFYWFVKSEHPEAENAPLILWSNGGPGCTSMEGAATEIGPLILEGIKVGGFKGHFARNHFAWSKRAHLLFVDQPRYTGYSTGSGPFVLSSQDAAKDMVQFLRGWRDLFPEHRSAPLVLASESYGGRFVPAWAEAFLEFNERHPAEKIEVAAVALSNACLDSRVQGLHTFIQFAEKTHMLPSGYAKPTSKIEAVYMMAGQMGYVPNAYDYRRESAGPCCGCMGYNYSDFTRWFSRSDVRKSLNVCGDAGADTFSGCSSGCITFPDTFDANHSSTALATLGKLLDLQIPVMFSYGMRDATCDFQGGFAAASALRWSRYQEWRYTPMKAFHVGDDKVGQEKTGGGLTWIQIEDAGHMVPADNPRAAFVALSRLLEEISHTKPLQRYSETPPLLDSHVFNSFAAPVFALLVLALAVALAAVARRQRREETLTLLLE</sequence>
<dbReference type="Proteomes" id="UP001178507">
    <property type="component" value="Unassembled WGS sequence"/>
</dbReference>
<accession>A0AA36MZA3</accession>
<evidence type="ECO:0000256" key="1">
    <source>
        <dbReference type="ARBA" id="ARBA00009431"/>
    </source>
</evidence>
<dbReference type="EC" id="3.4.16.-" evidence="7"/>
<protein>
    <recommendedName>
        <fullName evidence="7">Carboxypeptidase</fullName>
        <ecNumber evidence="7">3.4.16.-</ecNumber>
    </recommendedName>
</protein>
<reference evidence="9" key="1">
    <citation type="submission" date="2023-08" db="EMBL/GenBank/DDBJ databases">
        <authorList>
            <person name="Chen Y."/>
            <person name="Shah S."/>
            <person name="Dougan E. K."/>
            <person name="Thang M."/>
            <person name="Chan C."/>
        </authorList>
    </citation>
    <scope>NUCLEOTIDE SEQUENCE</scope>
</reference>
<keyword evidence="8" id="KW-0472">Membrane</keyword>
<dbReference type="Pfam" id="PF00450">
    <property type="entry name" value="Peptidase_S10"/>
    <property type="match status" value="2"/>
</dbReference>
<dbReference type="PRINTS" id="PR00724">
    <property type="entry name" value="CRBOXYPTASEC"/>
</dbReference>
<keyword evidence="2 7" id="KW-0121">Carboxypeptidase</keyword>
<evidence type="ECO:0000256" key="7">
    <source>
        <dbReference type="RuleBase" id="RU361156"/>
    </source>
</evidence>
<proteinExistence type="inferred from homology"/>
<evidence type="ECO:0000256" key="2">
    <source>
        <dbReference type="ARBA" id="ARBA00022645"/>
    </source>
</evidence>
<dbReference type="Gene3D" id="3.40.50.1820">
    <property type="entry name" value="alpha/beta hydrolase"/>
    <property type="match status" value="1"/>
</dbReference>
<keyword evidence="10" id="KW-1185">Reference proteome</keyword>
<evidence type="ECO:0000313" key="9">
    <source>
        <dbReference type="EMBL" id="CAJ1386144.1"/>
    </source>
</evidence>
<dbReference type="InterPro" id="IPR033124">
    <property type="entry name" value="Ser_caboxypep_his_AS"/>
</dbReference>
<dbReference type="GO" id="GO:0004185">
    <property type="term" value="F:serine-type carboxypeptidase activity"/>
    <property type="evidence" value="ECO:0007669"/>
    <property type="project" value="UniProtKB-UniRule"/>
</dbReference>
<dbReference type="PANTHER" id="PTHR11802">
    <property type="entry name" value="SERINE PROTEASE FAMILY S10 SERINE CARBOXYPEPTIDASE"/>
    <property type="match status" value="1"/>
</dbReference>
<dbReference type="AlphaFoldDB" id="A0AA36MZA3"/>
<evidence type="ECO:0000313" key="10">
    <source>
        <dbReference type="Proteomes" id="UP001178507"/>
    </source>
</evidence>
<evidence type="ECO:0000256" key="8">
    <source>
        <dbReference type="SAM" id="Phobius"/>
    </source>
</evidence>
<keyword evidence="4" id="KW-0732">Signal</keyword>
<dbReference type="GO" id="GO:0006508">
    <property type="term" value="P:proteolysis"/>
    <property type="evidence" value="ECO:0007669"/>
    <property type="project" value="UniProtKB-KW"/>
</dbReference>
<comment type="caution">
    <text evidence="9">The sequence shown here is derived from an EMBL/GenBank/DDBJ whole genome shotgun (WGS) entry which is preliminary data.</text>
</comment>
<dbReference type="SUPFAM" id="SSF53474">
    <property type="entry name" value="alpha/beta-Hydrolases"/>
    <property type="match status" value="1"/>
</dbReference>
<dbReference type="PROSITE" id="PS00560">
    <property type="entry name" value="CARBOXYPEPT_SER_HIS"/>
    <property type="match status" value="1"/>
</dbReference>
<name>A0AA36MZA3_9DINO</name>
<keyword evidence="5 7" id="KW-0378">Hydrolase</keyword>
<keyword evidence="8" id="KW-0812">Transmembrane</keyword>
<dbReference type="InterPro" id="IPR001563">
    <property type="entry name" value="Peptidase_S10"/>
</dbReference>
<evidence type="ECO:0000256" key="4">
    <source>
        <dbReference type="ARBA" id="ARBA00022729"/>
    </source>
</evidence>
<comment type="similarity">
    <text evidence="1 7">Belongs to the peptidase S10 family.</text>
</comment>
<evidence type="ECO:0000256" key="6">
    <source>
        <dbReference type="ARBA" id="ARBA00023180"/>
    </source>
</evidence>
<keyword evidence="6" id="KW-0325">Glycoprotein</keyword>
<dbReference type="InterPro" id="IPR029058">
    <property type="entry name" value="AB_hydrolase_fold"/>
</dbReference>
<keyword evidence="3 7" id="KW-0645">Protease</keyword>
<dbReference type="PROSITE" id="PS00131">
    <property type="entry name" value="CARBOXYPEPT_SER_SER"/>
    <property type="match status" value="1"/>
</dbReference>
<organism evidence="9 10">
    <name type="scientific">Effrenium voratum</name>
    <dbReference type="NCBI Taxonomy" id="2562239"/>
    <lineage>
        <taxon>Eukaryota</taxon>
        <taxon>Sar</taxon>
        <taxon>Alveolata</taxon>
        <taxon>Dinophyceae</taxon>
        <taxon>Suessiales</taxon>
        <taxon>Symbiodiniaceae</taxon>
        <taxon>Effrenium</taxon>
    </lineage>
</organism>
<keyword evidence="8" id="KW-1133">Transmembrane helix</keyword>